<evidence type="ECO:0000256" key="13">
    <source>
        <dbReference type="ARBA" id="ARBA00041418"/>
    </source>
</evidence>
<accession>A0ABT7VLZ9</accession>
<evidence type="ECO:0000256" key="2">
    <source>
        <dbReference type="ARBA" id="ARBA00022676"/>
    </source>
</evidence>
<dbReference type="InterPro" id="IPR001182">
    <property type="entry name" value="FtsW/RodA"/>
</dbReference>
<feature type="transmembrane region" description="Helical" evidence="17">
    <location>
        <begin position="179"/>
        <end position="195"/>
    </location>
</feature>
<keyword evidence="5" id="KW-0133">Cell shape</keyword>
<keyword evidence="7 17" id="KW-1133">Transmembrane helix</keyword>
<dbReference type="Proteomes" id="UP001529423">
    <property type="component" value="Unassembled WGS sequence"/>
</dbReference>
<dbReference type="RefSeq" id="WP_289559798.1">
    <property type="nucleotide sequence ID" value="NZ_JAUDEO010000017.1"/>
</dbReference>
<feature type="transmembrane region" description="Helical" evidence="17">
    <location>
        <begin position="329"/>
        <end position="356"/>
    </location>
</feature>
<evidence type="ECO:0000256" key="14">
    <source>
        <dbReference type="ARBA" id="ARBA00044770"/>
    </source>
</evidence>
<keyword evidence="6" id="KW-0573">Peptidoglycan synthesis</keyword>
<name>A0ABT7VLZ9_9LACO</name>
<reference evidence="18 19" key="2">
    <citation type="submission" date="2023-06" db="EMBL/GenBank/DDBJ databases">
        <title>Identification and characterization of horizontal gene transfer across gut microbiota members of farm animals based on homology search.</title>
        <authorList>
            <person name="Schwarzerova J."/>
            <person name="Nykrynova M."/>
            <person name="Jureckova K."/>
            <person name="Cejkova D."/>
            <person name="Rychlik I."/>
        </authorList>
    </citation>
    <scope>NUCLEOTIDE SEQUENCE [LARGE SCALE GENOMIC DNA]</scope>
    <source>
        <strain evidence="18 19">105_WCHN</strain>
    </source>
</reference>
<evidence type="ECO:0000256" key="9">
    <source>
        <dbReference type="ARBA" id="ARBA00032370"/>
    </source>
</evidence>
<evidence type="ECO:0000256" key="1">
    <source>
        <dbReference type="ARBA" id="ARBA00004141"/>
    </source>
</evidence>
<evidence type="ECO:0000256" key="16">
    <source>
        <dbReference type="ARBA" id="ARBA00049966"/>
    </source>
</evidence>
<evidence type="ECO:0000256" key="15">
    <source>
        <dbReference type="ARBA" id="ARBA00049902"/>
    </source>
</evidence>
<feature type="transmembrane region" description="Helical" evidence="17">
    <location>
        <begin position="362"/>
        <end position="385"/>
    </location>
</feature>
<evidence type="ECO:0000256" key="17">
    <source>
        <dbReference type="SAM" id="Phobius"/>
    </source>
</evidence>
<reference evidence="19" key="1">
    <citation type="submission" date="2023-06" db="EMBL/GenBank/DDBJ databases">
        <title>Identification and characterization of horizontal gene transfer across gut microbiota members of farm animals based on homology search.</title>
        <authorList>
            <person name="Zeman M."/>
            <person name="Kubasova T."/>
            <person name="Jahodarova E."/>
            <person name="Nykrynova M."/>
            <person name="Rychlik I."/>
        </authorList>
    </citation>
    <scope>NUCLEOTIDE SEQUENCE [LARGE SCALE GENOMIC DNA]</scope>
    <source>
        <strain evidence="19">105_WCHN</strain>
    </source>
</reference>
<dbReference type="PANTHER" id="PTHR30474:SF2">
    <property type="entry name" value="PEPTIDOGLYCAN GLYCOSYLTRANSFERASE FTSW-RELATED"/>
    <property type="match status" value="1"/>
</dbReference>
<keyword evidence="3" id="KW-0808">Transferase</keyword>
<evidence type="ECO:0000256" key="7">
    <source>
        <dbReference type="ARBA" id="ARBA00022989"/>
    </source>
</evidence>
<evidence type="ECO:0000256" key="4">
    <source>
        <dbReference type="ARBA" id="ARBA00022692"/>
    </source>
</evidence>
<comment type="subcellular location">
    <subcellularLocation>
        <location evidence="1">Membrane</location>
        <topology evidence="1">Multi-pass membrane protein</topology>
    </subcellularLocation>
</comment>
<feature type="transmembrane region" description="Helical" evidence="17">
    <location>
        <begin position="152"/>
        <end position="173"/>
    </location>
</feature>
<evidence type="ECO:0000256" key="10">
    <source>
        <dbReference type="ARBA" id="ARBA00033270"/>
    </source>
</evidence>
<sequence length="406" mass="44366">MKKIFAHRLPFKAAWHNMRYWDYYLVVPYLVLCLTGIVMVYSSSAGIEMQNGGSPTGYLIKQTIYALMGVTCVFFFANIPMRLLRTRPFLKYSTFIMFFLLVIVLVIGRAVNGAKGWLSLGPISLQPAEFCKLYFILYLSDRMARARQRGTHFLETSAAIGPLAFAGIFLLLILIQPDTGGFAINAAIIIVMLLACDIKWGYGIGAIVAVPTIGYFLLEKAVESGMVHGGYRAQRFIAFMNPFGNASGSGSQLVNSYYAISNGGVFGVGLGNSIQKMGYLPEPNTDFIMAIASEELGLVGVTVILGLLLCLICRIILVGVRSRSLYHTLICYGTATFMMVETFFNIGGVLGLLPITGVTFPFISYGGSSMLVLSSAVGIIMNISIRQNEERLQMGHPFVQAEGSGR</sequence>
<evidence type="ECO:0000256" key="6">
    <source>
        <dbReference type="ARBA" id="ARBA00022984"/>
    </source>
</evidence>
<feature type="transmembrane region" description="Helical" evidence="17">
    <location>
        <begin position="62"/>
        <end position="80"/>
    </location>
</feature>
<comment type="similarity">
    <text evidence="11">Belongs to the SEDS family. FtsW subfamily.</text>
</comment>
<dbReference type="PANTHER" id="PTHR30474">
    <property type="entry name" value="CELL CYCLE PROTEIN"/>
    <property type="match status" value="1"/>
</dbReference>
<feature type="transmembrane region" description="Helical" evidence="17">
    <location>
        <begin position="21"/>
        <end position="42"/>
    </location>
</feature>
<reference evidence="18 19" key="3">
    <citation type="submission" date="2023-06" db="EMBL/GenBank/DDBJ databases">
        <authorList>
            <person name="Zeman M."/>
            <person name="Kubasova T."/>
            <person name="Jahodarova E."/>
            <person name="Nykrynova M."/>
            <person name="Rychlik I."/>
        </authorList>
    </citation>
    <scope>NUCLEOTIDE SEQUENCE [LARGE SCALE GENOMIC DNA]</scope>
    <source>
        <strain evidence="18 19">105_WCHN</strain>
    </source>
</reference>
<gene>
    <name evidence="18" type="ORF">QUW46_04085</name>
</gene>
<protein>
    <recommendedName>
        <fullName evidence="12">Probable peptidoglycan glycosyltransferase FtsW</fullName>
        <ecNumber evidence="14">2.4.99.28</ecNumber>
    </recommendedName>
    <alternativeName>
        <fullName evidence="13">Cell division protein FtsW</fullName>
    </alternativeName>
    <alternativeName>
        <fullName evidence="10">Cell wall polymerase</fullName>
    </alternativeName>
    <alternativeName>
        <fullName evidence="9">Peptidoglycan polymerase</fullName>
    </alternativeName>
</protein>
<comment type="function">
    <text evidence="16">Peptidoglycan polymerase that is essential for cell division.</text>
</comment>
<evidence type="ECO:0000256" key="11">
    <source>
        <dbReference type="ARBA" id="ARBA00038053"/>
    </source>
</evidence>
<evidence type="ECO:0000313" key="19">
    <source>
        <dbReference type="Proteomes" id="UP001529423"/>
    </source>
</evidence>
<evidence type="ECO:0000256" key="5">
    <source>
        <dbReference type="ARBA" id="ARBA00022960"/>
    </source>
</evidence>
<dbReference type="EC" id="2.4.99.28" evidence="14"/>
<evidence type="ECO:0000256" key="3">
    <source>
        <dbReference type="ARBA" id="ARBA00022679"/>
    </source>
</evidence>
<dbReference type="PROSITE" id="PS00428">
    <property type="entry name" value="FTSW_RODA_SPOVE"/>
    <property type="match status" value="1"/>
</dbReference>
<comment type="catalytic activity">
    <reaction evidence="15">
        <text>[GlcNAc-(1-&gt;4)-Mur2Ac(oyl-L-Ala-gamma-D-Glu-L-Lys-D-Ala-D-Ala)](n)-di-trans,octa-cis-undecaprenyl diphosphate + beta-D-GlcNAc-(1-&gt;4)-Mur2Ac(oyl-L-Ala-gamma-D-Glu-L-Lys-D-Ala-D-Ala)-di-trans,octa-cis-undecaprenyl diphosphate = [GlcNAc-(1-&gt;4)-Mur2Ac(oyl-L-Ala-gamma-D-Glu-L-Lys-D-Ala-D-Ala)](n+1)-di-trans,octa-cis-undecaprenyl diphosphate + di-trans,octa-cis-undecaprenyl diphosphate + H(+)</text>
        <dbReference type="Rhea" id="RHEA:23708"/>
        <dbReference type="Rhea" id="RHEA-COMP:9602"/>
        <dbReference type="Rhea" id="RHEA-COMP:9603"/>
        <dbReference type="ChEBI" id="CHEBI:15378"/>
        <dbReference type="ChEBI" id="CHEBI:58405"/>
        <dbReference type="ChEBI" id="CHEBI:60033"/>
        <dbReference type="ChEBI" id="CHEBI:78435"/>
        <dbReference type="EC" id="2.4.99.28"/>
    </reaction>
</comment>
<feature type="transmembrane region" description="Helical" evidence="17">
    <location>
        <begin position="296"/>
        <end position="317"/>
    </location>
</feature>
<feature type="transmembrane region" description="Helical" evidence="17">
    <location>
        <begin position="92"/>
        <end position="111"/>
    </location>
</feature>
<keyword evidence="2" id="KW-0328">Glycosyltransferase</keyword>
<evidence type="ECO:0000313" key="18">
    <source>
        <dbReference type="EMBL" id="MDM8333755.1"/>
    </source>
</evidence>
<dbReference type="InterPro" id="IPR018365">
    <property type="entry name" value="Cell_cycle_FtsW-rel_CS"/>
</dbReference>
<feature type="transmembrane region" description="Helical" evidence="17">
    <location>
        <begin position="200"/>
        <end position="218"/>
    </location>
</feature>
<feature type="transmembrane region" description="Helical" evidence="17">
    <location>
        <begin position="117"/>
        <end position="140"/>
    </location>
</feature>
<evidence type="ECO:0000256" key="12">
    <source>
        <dbReference type="ARBA" id="ARBA00041185"/>
    </source>
</evidence>
<keyword evidence="4 17" id="KW-0812">Transmembrane</keyword>
<evidence type="ECO:0000256" key="8">
    <source>
        <dbReference type="ARBA" id="ARBA00023136"/>
    </source>
</evidence>
<organism evidence="18 19">
    <name type="scientific">Limosilactobacillus panis</name>
    <dbReference type="NCBI Taxonomy" id="47493"/>
    <lineage>
        <taxon>Bacteria</taxon>
        <taxon>Bacillati</taxon>
        <taxon>Bacillota</taxon>
        <taxon>Bacilli</taxon>
        <taxon>Lactobacillales</taxon>
        <taxon>Lactobacillaceae</taxon>
        <taxon>Limosilactobacillus</taxon>
    </lineage>
</organism>
<keyword evidence="8 17" id="KW-0472">Membrane</keyword>
<dbReference type="EMBL" id="JAUDEO010000017">
    <property type="protein sequence ID" value="MDM8333755.1"/>
    <property type="molecule type" value="Genomic_DNA"/>
</dbReference>
<comment type="caution">
    <text evidence="18">The sequence shown here is derived from an EMBL/GenBank/DDBJ whole genome shotgun (WGS) entry which is preliminary data.</text>
</comment>
<keyword evidence="19" id="KW-1185">Reference proteome</keyword>
<dbReference type="Pfam" id="PF01098">
    <property type="entry name" value="FTSW_RODA_SPOVE"/>
    <property type="match status" value="1"/>
</dbReference>
<proteinExistence type="inferred from homology"/>